<dbReference type="InterPro" id="IPR047043">
    <property type="entry name" value="BipA_III"/>
</dbReference>
<evidence type="ECO:0000256" key="3">
    <source>
        <dbReference type="HAMAP-Rule" id="MF_00849"/>
    </source>
</evidence>
<dbReference type="Gene3D" id="2.40.50.250">
    <property type="entry name" value="bipa protein"/>
    <property type="match status" value="1"/>
</dbReference>
<organism evidence="5 6">
    <name type="scientific">Parasutterella secunda</name>
    <dbReference type="NCBI Taxonomy" id="626947"/>
    <lineage>
        <taxon>Bacteria</taxon>
        <taxon>Pseudomonadati</taxon>
        <taxon>Pseudomonadota</taxon>
        <taxon>Betaproteobacteria</taxon>
        <taxon>Burkholderiales</taxon>
        <taxon>Sutterellaceae</taxon>
        <taxon>Parasutterella</taxon>
    </lineage>
</organism>
<dbReference type="NCBIfam" id="TIGR00231">
    <property type="entry name" value="small_GTP"/>
    <property type="match status" value="1"/>
</dbReference>
<dbReference type="Gene3D" id="3.40.50.300">
    <property type="entry name" value="P-loop containing nucleotide triphosphate hydrolases"/>
    <property type="match status" value="1"/>
</dbReference>
<comment type="function">
    <text evidence="3">A 50S ribosomal subunit assembly protein with GTPase activity, required for 50S subunit assembly at low temperatures, may also play a role in translation. Binds GTP and analogs. Binds the 70S ribosome between the 30S and 50S subunits, in a similar position as ribosome-bound EF-G; it contacts a number of ribosomal proteins, both rRNAs and the A-site tRNA.</text>
</comment>
<evidence type="ECO:0000313" key="6">
    <source>
        <dbReference type="Proteomes" id="UP000777002"/>
    </source>
</evidence>
<keyword evidence="3" id="KW-0694">RNA-binding</keyword>
<dbReference type="EMBL" id="JACJKX010000020">
    <property type="protein sequence ID" value="MBM6929309.1"/>
    <property type="molecule type" value="Genomic_DNA"/>
</dbReference>
<evidence type="ECO:0000256" key="2">
    <source>
        <dbReference type="ARBA" id="ARBA00023134"/>
    </source>
</evidence>
<dbReference type="InterPro" id="IPR031157">
    <property type="entry name" value="G_TR_CS"/>
</dbReference>
<evidence type="ECO:0000256" key="1">
    <source>
        <dbReference type="ARBA" id="ARBA00022741"/>
    </source>
</evidence>
<dbReference type="InterPro" id="IPR000795">
    <property type="entry name" value="T_Tr_GTP-bd_dom"/>
</dbReference>
<dbReference type="Proteomes" id="UP000777002">
    <property type="component" value="Unassembled WGS sequence"/>
</dbReference>
<keyword evidence="3" id="KW-0690">Ribosome biogenesis</keyword>
<dbReference type="InterPro" id="IPR004161">
    <property type="entry name" value="EFTu-like_2"/>
</dbReference>
<accession>A0ABS2GV89</accession>
<comment type="catalytic activity">
    <reaction evidence="3">
        <text>GTP + H2O = GDP + phosphate + H(+)</text>
        <dbReference type="Rhea" id="RHEA:19669"/>
        <dbReference type="ChEBI" id="CHEBI:15377"/>
        <dbReference type="ChEBI" id="CHEBI:15378"/>
        <dbReference type="ChEBI" id="CHEBI:37565"/>
        <dbReference type="ChEBI" id="CHEBI:43474"/>
        <dbReference type="ChEBI" id="CHEBI:58189"/>
    </reaction>
</comment>
<dbReference type="InterPro" id="IPR027417">
    <property type="entry name" value="P-loop_NTPase"/>
</dbReference>
<name>A0ABS2GV89_9BURK</name>
<dbReference type="CDD" id="cd01891">
    <property type="entry name" value="TypA_BipA"/>
    <property type="match status" value="1"/>
</dbReference>
<dbReference type="CDD" id="cd03691">
    <property type="entry name" value="BipA_TypA_II"/>
    <property type="match status" value="1"/>
</dbReference>
<dbReference type="SUPFAM" id="SSF54980">
    <property type="entry name" value="EF-G C-terminal domain-like"/>
    <property type="match status" value="2"/>
</dbReference>
<dbReference type="CDD" id="cd16263">
    <property type="entry name" value="BipA_III"/>
    <property type="match status" value="1"/>
</dbReference>
<comment type="caution">
    <text evidence="5">The sequence shown here is derived from an EMBL/GenBank/DDBJ whole genome shotgun (WGS) entry which is preliminary data.</text>
</comment>
<dbReference type="EC" id="3.6.5.-" evidence="3"/>
<dbReference type="InterPro" id="IPR035651">
    <property type="entry name" value="BipA_V"/>
</dbReference>
<dbReference type="InterPro" id="IPR047042">
    <property type="entry name" value="BipA_II"/>
</dbReference>
<dbReference type="PRINTS" id="PR00315">
    <property type="entry name" value="ELONGATNFCT"/>
</dbReference>
<keyword evidence="3" id="KW-0699">rRNA-binding</keyword>
<protein>
    <recommendedName>
        <fullName evidence="3">Large ribosomal subunit assembly factor BipA</fullName>
        <ecNumber evidence="3">3.6.5.-</ecNumber>
    </recommendedName>
    <alternativeName>
        <fullName evidence="3">GTP-binding protein BipA</fullName>
    </alternativeName>
</protein>
<dbReference type="InterPro" id="IPR009000">
    <property type="entry name" value="Transl_B-barrel_sf"/>
</dbReference>
<comment type="subcellular location">
    <subcellularLocation>
        <location evidence="3">Cytoplasm</location>
    </subcellularLocation>
    <text evidence="3">Binds to ribosomes.</text>
</comment>
<keyword evidence="2 3" id="KW-0342">GTP-binding</keyword>
<dbReference type="InterPro" id="IPR006298">
    <property type="entry name" value="BipA"/>
</dbReference>
<dbReference type="SUPFAM" id="SSF50447">
    <property type="entry name" value="Translation proteins"/>
    <property type="match status" value="1"/>
</dbReference>
<dbReference type="InterPro" id="IPR042116">
    <property type="entry name" value="TypA/BipA_C"/>
</dbReference>
<dbReference type="InterPro" id="IPR000640">
    <property type="entry name" value="EFG_V-like"/>
</dbReference>
<comment type="similarity">
    <text evidence="3">Belongs to the TRAFAC class translation factor GTPase superfamily. Classic translation factor GTPase family. BipA subfamily.</text>
</comment>
<feature type="binding site" evidence="3">
    <location>
        <begin position="130"/>
        <end position="133"/>
    </location>
    <ligand>
        <name>GTP</name>
        <dbReference type="ChEBI" id="CHEBI:37565"/>
    </ligand>
</feature>
<keyword evidence="3" id="KW-0963">Cytoplasm</keyword>
<dbReference type="InterPro" id="IPR005225">
    <property type="entry name" value="Small_GTP-bd"/>
</dbReference>
<dbReference type="RefSeq" id="WP_205050896.1">
    <property type="nucleotide sequence ID" value="NZ_JACJKX010000020.1"/>
</dbReference>
<dbReference type="Pfam" id="PF03144">
    <property type="entry name" value="GTP_EFTU_D2"/>
    <property type="match status" value="1"/>
</dbReference>
<dbReference type="Gene3D" id="3.30.70.870">
    <property type="entry name" value="Elongation Factor G (Translational Gtpase), domain 3"/>
    <property type="match status" value="1"/>
</dbReference>
<keyword evidence="6" id="KW-1185">Reference proteome</keyword>
<dbReference type="InterPro" id="IPR035647">
    <property type="entry name" value="EFG_III/V"/>
</dbReference>
<dbReference type="InterPro" id="IPR048876">
    <property type="entry name" value="BipA_C"/>
</dbReference>
<proteinExistence type="inferred from homology"/>
<dbReference type="PROSITE" id="PS00301">
    <property type="entry name" value="G_TR_1"/>
    <property type="match status" value="1"/>
</dbReference>
<feature type="domain" description="Tr-type G" evidence="4">
    <location>
        <begin position="5"/>
        <end position="202"/>
    </location>
</feature>
<keyword evidence="1 3" id="KW-0547">Nucleotide-binding</keyword>
<dbReference type="Pfam" id="PF00009">
    <property type="entry name" value="GTP_EFTU"/>
    <property type="match status" value="1"/>
</dbReference>
<dbReference type="NCBIfam" id="TIGR01394">
    <property type="entry name" value="TypA_BipA"/>
    <property type="match status" value="1"/>
</dbReference>
<dbReference type="Pfam" id="PF21018">
    <property type="entry name" value="BipA_C"/>
    <property type="match status" value="1"/>
</dbReference>
<dbReference type="Pfam" id="PF00679">
    <property type="entry name" value="EFG_C"/>
    <property type="match status" value="1"/>
</dbReference>
<dbReference type="HAMAP" id="MF_00849">
    <property type="entry name" value="BipA"/>
    <property type="match status" value="1"/>
</dbReference>
<keyword evidence="3" id="KW-0820">tRNA-binding</keyword>
<comment type="subunit">
    <text evidence="3">Monomer.</text>
</comment>
<dbReference type="InterPro" id="IPR047041">
    <property type="entry name" value="BipA_GTP-bd_dom"/>
</dbReference>
<gene>
    <name evidence="5" type="primary">typA</name>
    <name evidence="3" type="synonym">bipA</name>
    <name evidence="5" type="ORF">H5985_08530</name>
</gene>
<evidence type="ECO:0000313" key="5">
    <source>
        <dbReference type="EMBL" id="MBM6929309.1"/>
    </source>
</evidence>
<sequence>MTNTRAIRNIAIIAHVDHGKTTLVDKLLRAAGTFRANQEVQERVMDSGDLERERGITILAKNCAVEYEGTHINIIDTPGHADFGGEVERVLSMVDGVLLLVDAVEGPMPQTRFVTRKALALGLKPIVVINKIDRPGSRPDWVLNQTFDLFDKLGATEEQLDFPVIYCSALEGVAGFTDDIEELKKIGNMRAIFDTVIEKVPVRDDDPDGPLQLQICSLDYSSYVGKIGIGRVHRGRIHAGEDVCIMNGPDDTPKKVKVNQILMFEGLDRKLVDSAQAGDIVLVNGIEELSIGTTITDLEKPEALPLLKVDEPTLSMNFQVNTSPLAGREGKYVTSRQIRERLERELKSNVAMRMKLTDDETVFEVCGRGELHLTILIENMRREGYELAVSRPRVLLKEINGQKMEPYEVLTVDVEEEHQGAVMEELGRRKGDLQDMQPDGKGRVRLEYRIPARGLIGFQSEFMTMCRGTGIMSHVFDDYGPIKEGDVGERRNGVLISQDNGEAVAYALWKLQDRGRMFVKPGDKLYEGMIIGIHSRDNDIVVNPIRGKQLTNIRASGTDEAIRLVPPVQLTLESAVEFINDDELVEITPHTIRLRKRYLTEIDRRRHARAEREQKSE</sequence>
<reference evidence="5 6" key="1">
    <citation type="journal article" date="2021" name="Sci. Rep.">
        <title>The distribution of antibiotic resistance genes in chicken gut microbiota commensals.</title>
        <authorList>
            <person name="Juricova H."/>
            <person name="Matiasovicova J."/>
            <person name="Kubasova T."/>
            <person name="Cejkova D."/>
            <person name="Rychlik I."/>
        </authorList>
    </citation>
    <scope>NUCLEOTIDE SEQUENCE [LARGE SCALE GENOMIC DNA]</scope>
    <source>
        <strain evidence="5 6">An562</strain>
    </source>
</reference>
<dbReference type="PANTHER" id="PTHR42908:SF8">
    <property type="entry name" value="TR-TYPE G DOMAIN-CONTAINING PROTEIN"/>
    <property type="match status" value="1"/>
</dbReference>
<dbReference type="Gene3D" id="3.30.70.240">
    <property type="match status" value="1"/>
</dbReference>
<feature type="binding site" evidence="3">
    <location>
        <begin position="17"/>
        <end position="22"/>
    </location>
    <ligand>
        <name>GTP</name>
        <dbReference type="ChEBI" id="CHEBI:37565"/>
    </ligand>
</feature>
<dbReference type="PANTHER" id="PTHR42908">
    <property type="entry name" value="TRANSLATION ELONGATION FACTOR-RELATED"/>
    <property type="match status" value="1"/>
</dbReference>
<dbReference type="SUPFAM" id="SSF52540">
    <property type="entry name" value="P-loop containing nucleoside triphosphate hydrolases"/>
    <property type="match status" value="1"/>
</dbReference>
<dbReference type="CDD" id="cd03710">
    <property type="entry name" value="BipA_TypA_C"/>
    <property type="match status" value="1"/>
</dbReference>
<dbReference type="PROSITE" id="PS51722">
    <property type="entry name" value="G_TR_2"/>
    <property type="match status" value="1"/>
</dbReference>
<evidence type="ECO:0000259" key="4">
    <source>
        <dbReference type="PROSITE" id="PS51722"/>
    </source>
</evidence>
<keyword evidence="3" id="KW-0378">Hydrolase</keyword>
<dbReference type="Gene3D" id="2.40.30.10">
    <property type="entry name" value="Translation factors"/>
    <property type="match status" value="1"/>
</dbReference>